<evidence type="ECO:0000313" key="2">
    <source>
        <dbReference type="Proteomes" id="UP000784294"/>
    </source>
</evidence>
<keyword evidence="2" id="KW-1185">Reference proteome</keyword>
<proteinExistence type="predicted"/>
<evidence type="ECO:0008006" key="3">
    <source>
        <dbReference type="Google" id="ProtNLM"/>
    </source>
</evidence>
<name>A0A448WK98_9PLAT</name>
<protein>
    <recommendedName>
        <fullName evidence="3">U2A'/phosphoprotein 32 family A C-terminal domain-containing protein</fullName>
    </recommendedName>
</protein>
<accession>A0A448WK98</accession>
<dbReference type="SUPFAM" id="SSF52058">
    <property type="entry name" value="L domain-like"/>
    <property type="match status" value="1"/>
</dbReference>
<dbReference type="InterPro" id="IPR032675">
    <property type="entry name" value="LRR_dom_sf"/>
</dbReference>
<sequence length="78" mass="8968">MIRNNHLTQLDLDSSSTEKLLLIDLSDNQFERLMHVGGPFPQLRSLILRSNRLSKLGKKDIFPICPYLINLSNLFTTL</sequence>
<dbReference type="Gene3D" id="3.80.10.10">
    <property type="entry name" value="Ribonuclease Inhibitor"/>
    <property type="match status" value="1"/>
</dbReference>
<reference evidence="1" key="1">
    <citation type="submission" date="2018-11" db="EMBL/GenBank/DDBJ databases">
        <authorList>
            <consortium name="Pathogen Informatics"/>
        </authorList>
    </citation>
    <scope>NUCLEOTIDE SEQUENCE</scope>
</reference>
<dbReference type="AlphaFoldDB" id="A0A448WK98"/>
<dbReference type="EMBL" id="CAAALY010018827">
    <property type="protein sequence ID" value="VEL13755.1"/>
    <property type="molecule type" value="Genomic_DNA"/>
</dbReference>
<comment type="caution">
    <text evidence="1">The sequence shown here is derived from an EMBL/GenBank/DDBJ whole genome shotgun (WGS) entry which is preliminary data.</text>
</comment>
<evidence type="ECO:0000313" key="1">
    <source>
        <dbReference type="EMBL" id="VEL13755.1"/>
    </source>
</evidence>
<organism evidence="1 2">
    <name type="scientific">Protopolystoma xenopodis</name>
    <dbReference type="NCBI Taxonomy" id="117903"/>
    <lineage>
        <taxon>Eukaryota</taxon>
        <taxon>Metazoa</taxon>
        <taxon>Spiralia</taxon>
        <taxon>Lophotrochozoa</taxon>
        <taxon>Platyhelminthes</taxon>
        <taxon>Monogenea</taxon>
        <taxon>Polyopisthocotylea</taxon>
        <taxon>Polystomatidea</taxon>
        <taxon>Polystomatidae</taxon>
        <taxon>Protopolystoma</taxon>
    </lineage>
</organism>
<gene>
    <name evidence="1" type="ORF">PXEA_LOCUS7195</name>
</gene>
<dbReference type="Proteomes" id="UP000784294">
    <property type="component" value="Unassembled WGS sequence"/>
</dbReference>